<dbReference type="InterPro" id="IPR000683">
    <property type="entry name" value="Gfo/Idh/MocA-like_OxRdtase_N"/>
</dbReference>
<dbReference type="PROSITE" id="PS51318">
    <property type="entry name" value="TAT"/>
    <property type="match status" value="1"/>
</dbReference>
<dbReference type="GO" id="GO:0016798">
    <property type="term" value="F:hydrolase activity, acting on glycosyl bonds"/>
    <property type="evidence" value="ECO:0007669"/>
    <property type="project" value="UniProtKB-KW"/>
</dbReference>
<dbReference type="SUPFAM" id="SSF51735">
    <property type="entry name" value="NAD(P)-binding Rossmann-fold domains"/>
    <property type="match status" value="1"/>
</dbReference>
<dbReference type="InterPro" id="IPR049303">
    <property type="entry name" value="Glyco_hydro_109_C"/>
</dbReference>
<reference evidence="8 9" key="1">
    <citation type="submission" date="2015-03" db="EMBL/GenBank/DDBJ databases">
        <title>Genome assembly of Sandaracinus amylolyticus DSM 53668.</title>
        <authorList>
            <person name="Sharma G."/>
            <person name="Subramanian S."/>
        </authorList>
    </citation>
    <scope>NUCLEOTIDE SEQUENCE [LARGE SCALE GENOMIC DNA]</scope>
    <source>
        <strain evidence="8 9">DSM 53668</strain>
    </source>
</reference>
<keyword evidence="5" id="KW-0326">Glycosidase</keyword>
<name>A0A0F6SGN2_9BACT</name>
<sequence length="457" mass="50025">MHAAMTRTTSRRAFVELAACGLGAAALPGCGSALAPAPRPSHARAPAPETPLRAAPLERVRVGFVGVGGMGSAHVLNLLTMDAVDLVAVADIVPAHAERARSWATERGRPAPTLYTDGERDFERMIGEEALDLVITATPWEWHVPVMLRALESGVHGATEVPAALTVDDCWALVEASERASRHCVMLENCIYDRLELMTLAMVRAGALGEIVHGQGGYLHDLRAIKFARDGEGLWRRRWDTLVDGNLYPTHGLGPVAACMDIHRGDRLERLVSMSGPSRGLADWARTRVDEADPRRAERYVAGDVNVTLIQTARGRTITLGHDTNLPRPYSRGFTIQGTRGIVEGSPERIHIEGRSPEHAWESVEAYRDEHEHPLWRAELASAHERPGHGGMDYLELSRLVHCLREGLPVDMNVYDAAALSSIIELSARSVAARGAPQDIPDFTRGRWQAWTRGEVI</sequence>
<organism evidence="8 9">
    <name type="scientific">Sandaracinus amylolyticus</name>
    <dbReference type="NCBI Taxonomy" id="927083"/>
    <lineage>
        <taxon>Bacteria</taxon>
        <taxon>Pseudomonadati</taxon>
        <taxon>Myxococcota</taxon>
        <taxon>Polyangia</taxon>
        <taxon>Polyangiales</taxon>
        <taxon>Sandaracinaceae</taxon>
        <taxon>Sandaracinus</taxon>
    </lineage>
</organism>
<dbReference type="Pfam" id="PF21252">
    <property type="entry name" value="Glyco_hydro_109_C"/>
    <property type="match status" value="1"/>
</dbReference>
<evidence type="ECO:0000313" key="9">
    <source>
        <dbReference type="Proteomes" id="UP000034883"/>
    </source>
</evidence>
<evidence type="ECO:0000256" key="4">
    <source>
        <dbReference type="ARBA" id="ARBA00023027"/>
    </source>
</evidence>
<dbReference type="AlphaFoldDB" id="A0A0F6SGN2"/>
<dbReference type="PANTHER" id="PTHR43818:SF1">
    <property type="entry name" value="GLYCOSYL HYDROLASE FAMILY 109 PROTEIN"/>
    <property type="match status" value="1"/>
</dbReference>
<evidence type="ECO:0000256" key="5">
    <source>
        <dbReference type="ARBA" id="ARBA00023295"/>
    </source>
</evidence>
<dbReference type="InterPro" id="IPR006311">
    <property type="entry name" value="TAT_signal"/>
</dbReference>
<keyword evidence="3" id="KW-0378">Hydrolase</keyword>
<evidence type="ECO:0000256" key="1">
    <source>
        <dbReference type="ARBA" id="ARBA00001911"/>
    </source>
</evidence>
<evidence type="ECO:0000259" key="6">
    <source>
        <dbReference type="Pfam" id="PF01408"/>
    </source>
</evidence>
<dbReference type="PANTHER" id="PTHR43818">
    <property type="entry name" value="BCDNA.GH03377"/>
    <property type="match status" value="1"/>
</dbReference>
<dbReference type="InterPro" id="IPR036291">
    <property type="entry name" value="NAD(P)-bd_dom_sf"/>
</dbReference>
<comment type="cofactor">
    <cofactor evidence="1">
        <name>NAD(+)</name>
        <dbReference type="ChEBI" id="CHEBI:57540"/>
    </cofactor>
</comment>
<dbReference type="Pfam" id="PF01408">
    <property type="entry name" value="GFO_IDH_MocA"/>
    <property type="match status" value="1"/>
</dbReference>
<accession>A0A0F6SGN2</accession>
<feature type="domain" description="Glycosyl hydrolase 109 C-terminal" evidence="7">
    <location>
        <begin position="197"/>
        <end position="363"/>
    </location>
</feature>
<dbReference type="GO" id="GO:0000166">
    <property type="term" value="F:nucleotide binding"/>
    <property type="evidence" value="ECO:0007669"/>
    <property type="project" value="InterPro"/>
</dbReference>
<dbReference type="InterPro" id="IPR050463">
    <property type="entry name" value="Gfo/Idh/MocA_oxidrdct_glycsds"/>
</dbReference>
<dbReference type="Proteomes" id="UP000034883">
    <property type="component" value="Chromosome"/>
</dbReference>
<dbReference type="Gene3D" id="3.40.50.720">
    <property type="entry name" value="NAD(P)-binding Rossmann-like Domain"/>
    <property type="match status" value="1"/>
</dbReference>
<protein>
    <submittedName>
        <fullName evidence="8">Oxidoreductase, Gfo/Idh/MocA family</fullName>
    </submittedName>
</protein>
<evidence type="ECO:0000259" key="7">
    <source>
        <dbReference type="Pfam" id="PF21252"/>
    </source>
</evidence>
<evidence type="ECO:0000256" key="2">
    <source>
        <dbReference type="ARBA" id="ARBA00009329"/>
    </source>
</evidence>
<dbReference type="STRING" id="927083.DB32_006138"/>
<evidence type="ECO:0000256" key="3">
    <source>
        <dbReference type="ARBA" id="ARBA00022801"/>
    </source>
</evidence>
<gene>
    <name evidence="8" type="ORF">DB32_006138</name>
</gene>
<dbReference type="EMBL" id="CP011125">
    <property type="protein sequence ID" value="AKF08989.1"/>
    <property type="molecule type" value="Genomic_DNA"/>
</dbReference>
<proteinExistence type="inferred from homology"/>
<evidence type="ECO:0000313" key="8">
    <source>
        <dbReference type="EMBL" id="AKF08989.1"/>
    </source>
</evidence>
<keyword evidence="9" id="KW-1185">Reference proteome</keyword>
<dbReference type="Gene3D" id="3.30.360.10">
    <property type="entry name" value="Dihydrodipicolinate Reductase, domain 2"/>
    <property type="match status" value="1"/>
</dbReference>
<keyword evidence="4" id="KW-0520">NAD</keyword>
<comment type="similarity">
    <text evidence="2">Belongs to the Gfo/Idh/MocA family. Glycosyl hydrolase 109 subfamily.</text>
</comment>
<feature type="domain" description="Gfo/Idh/MocA-like oxidoreductase N-terminal" evidence="6">
    <location>
        <begin position="60"/>
        <end position="184"/>
    </location>
</feature>
<dbReference type="KEGG" id="samy:DB32_006138"/>